<dbReference type="AlphaFoldDB" id="A0A8W8LNF7"/>
<evidence type="ECO:0000256" key="2">
    <source>
        <dbReference type="ARBA" id="ARBA00022679"/>
    </source>
</evidence>
<dbReference type="EnsemblMetazoa" id="G28261.3">
    <property type="protein sequence ID" value="G28261.3:cds"/>
    <property type="gene ID" value="G28261"/>
</dbReference>
<dbReference type="Gene3D" id="3.40.50.300">
    <property type="entry name" value="P-loop containing nucleotide triphosphate hydrolases"/>
    <property type="match status" value="1"/>
</dbReference>
<organism evidence="4 5">
    <name type="scientific">Magallana gigas</name>
    <name type="common">Pacific oyster</name>
    <name type="synonym">Crassostrea gigas</name>
    <dbReference type="NCBI Taxonomy" id="29159"/>
    <lineage>
        <taxon>Eukaryota</taxon>
        <taxon>Metazoa</taxon>
        <taxon>Spiralia</taxon>
        <taxon>Lophotrochozoa</taxon>
        <taxon>Mollusca</taxon>
        <taxon>Bivalvia</taxon>
        <taxon>Autobranchia</taxon>
        <taxon>Pteriomorphia</taxon>
        <taxon>Ostreida</taxon>
        <taxon>Ostreoidea</taxon>
        <taxon>Ostreidae</taxon>
        <taxon>Magallana</taxon>
    </lineage>
</organism>
<comment type="similarity">
    <text evidence="1">Belongs to the sulfotransferase 1 family.</text>
</comment>
<evidence type="ECO:0000259" key="3">
    <source>
        <dbReference type="Pfam" id="PF00685"/>
    </source>
</evidence>
<dbReference type="PANTHER" id="PTHR11783">
    <property type="entry name" value="SULFOTRANSFERASE SULT"/>
    <property type="match status" value="1"/>
</dbReference>
<proteinExistence type="inferred from homology"/>
<evidence type="ECO:0000313" key="4">
    <source>
        <dbReference type="EnsemblMetazoa" id="G28261.3:cds"/>
    </source>
</evidence>
<dbReference type="Pfam" id="PF00685">
    <property type="entry name" value="Sulfotransfer_1"/>
    <property type="match status" value="1"/>
</dbReference>
<protein>
    <recommendedName>
        <fullName evidence="3">Sulfotransferase domain-containing protein</fullName>
    </recommendedName>
</protein>
<name>A0A8W8LNF7_MAGGI</name>
<feature type="domain" description="Sulfotransferase" evidence="3">
    <location>
        <begin position="83"/>
        <end position="331"/>
    </location>
</feature>
<dbReference type="EnsemblMetazoa" id="G28261.2">
    <property type="protein sequence ID" value="G28261.2:cds"/>
    <property type="gene ID" value="G28261"/>
</dbReference>
<sequence>MPLCVRSYELSQKVCQFIRFLPFRYIKQTERGCFSIQSNMEETSKPKPTGPVVFDGMVVPPFPPLLQDAGKRFEEIKNMECRKDDVIVVTYPKSGTHWAWEIVTMLLKQRAEYSKEPMECFFLEAMPDFNFVHNVPSPRIFNTHIPIRWFPNQHIENGAKIVHVLRNPKDIAVSMYHHFKNVGILGDVENFQIFLEKMFMNPKAQVMDGWFKFEKDFEKAKKNDKRGAIITVHYESLKKNPVQETKRLAEYLNVELSKEEITEISDKCSFKKLKLASQTVKDNSLVANVELFKKTEPFVHRKGEIGDWKNHFTVAMNENFDAIFKEEMKNSNIQVQFE</sequence>
<dbReference type="InterPro" id="IPR027417">
    <property type="entry name" value="P-loop_NTPase"/>
</dbReference>
<evidence type="ECO:0000256" key="1">
    <source>
        <dbReference type="ARBA" id="ARBA00005771"/>
    </source>
</evidence>
<keyword evidence="2" id="KW-0808">Transferase</keyword>
<reference evidence="4" key="1">
    <citation type="submission" date="2022-08" db="UniProtKB">
        <authorList>
            <consortium name="EnsemblMetazoa"/>
        </authorList>
    </citation>
    <scope>IDENTIFICATION</scope>
    <source>
        <strain evidence="4">05x7-T-G4-1.051#20</strain>
    </source>
</reference>
<dbReference type="Proteomes" id="UP000005408">
    <property type="component" value="Unassembled WGS sequence"/>
</dbReference>
<dbReference type="InterPro" id="IPR000863">
    <property type="entry name" value="Sulfotransferase_dom"/>
</dbReference>
<accession>A0A8W8LNF7</accession>
<dbReference type="GO" id="GO:0008146">
    <property type="term" value="F:sulfotransferase activity"/>
    <property type="evidence" value="ECO:0007669"/>
    <property type="project" value="InterPro"/>
</dbReference>
<dbReference type="SUPFAM" id="SSF52540">
    <property type="entry name" value="P-loop containing nucleoside triphosphate hydrolases"/>
    <property type="match status" value="1"/>
</dbReference>
<keyword evidence="5" id="KW-1185">Reference proteome</keyword>
<evidence type="ECO:0000313" key="5">
    <source>
        <dbReference type="Proteomes" id="UP000005408"/>
    </source>
</evidence>